<organism evidence="1 2">
    <name type="scientific">Mariniflexile fucanivorans</name>
    <dbReference type="NCBI Taxonomy" id="264023"/>
    <lineage>
        <taxon>Bacteria</taxon>
        <taxon>Pseudomonadati</taxon>
        <taxon>Bacteroidota</taxon>
        <taxon>Flavobacteriia</taxon>
        <taxon>Flavobacteriales</taxon>
        <taxon>Flavobacteriaceae</taxon>
        <taxon>Mariniflexile</taxon>
    </lineage>
</organism>
<keyword evidence="2" id="KW-1185">Reference proteome</keyword>
<comment type="caution">
    <text evidence="1">The sequence shown here is derived from an EMBL/GenBank/DDBJ whole genome shotgun (WGS) entry which is preliminary data.</text>
</comment>
<evidence type="ECO:0000313" key="1">
    <source>
        <dbReference type="EMBL" id="TCL69142.1"/>
    </source>
</evidence>
<dbReference type="EMBL" id="SLUP01000001">
    <property type="protein sequence ID" value="TCL69142.1"/>
    <property type="molecule type" value="Genomic_DNA"/>
</dbReference>
<dbReference type="Proteomes" id="UP000295455">
    <property type="component" value="Unassembled WGS sequence"/>
</dbReference>
<reference evidence="1 2" key="1">
    <citation type="submission" date="2019-03" db="EMBL/GenBank/DDBJ databases">
        <title>Genomic Encyclopedia of Type Strains, Phase IV (KMG-IV): sequencing the most valuable type-strain genomes for metagenomic binning, comparative biology and taxonomic classification.</title>
        <authorList>
            <person name="Goeker M."/>
        </authorList>
    </citation>
    <scope>NUCLEOTIDE SEQUENCE [LARGE SCALE GENOMIC DNA]</scope>
    <source>
        <strain evidence="1 2">DSM 18792</strain>
    </source>
</reference>
<gene>
    <name evidence="1" type="ORF">EV196_101576</name>
</gene>
<proteinExistence type="predicted"/>
<evidence type="ECO:0000313" key="2">
    <source>
        <dbReference type="Proteomes" id="UP000295455"/>
    </source>
</evidence>
<name>A0A4R1RT43_9FLAO</name>
<accession>A0A4R1RT43</accession>
<sequence length="158" mass="18919">MDVLELNGITFHFPSRFEYLGKNTNANQHFFKIKKTNQMFTVSVRNKNLFEYYSDSLSTTELIKKYYNWESNYWSNNSDEKIKAEIKQLENNHNDDILLWKLRIIDKNENDNKWSIFLIGIIENKLVSMSLKDTKELTIDSEKIKFLKEIYENVSTKL</sequence>
<dbReference type="RefSeq" id="WP_132214656.1">
    <property type="nucleotide sequence ID" value="NZ_OX156936.1"/>
</dbReference>
<protein>
    <submittedName>
        <fullName evidence="1">Uncharacterized protein</fullName>
    </submittedName>
</protein>
<dbReference type="AlphaFoldDB" id="A0A4R1RT43"/>